<proteinExistence type="predicted"/>
<evidence type="ECO:0000313" key="1">
    <source>
        <dbReference type="EMBL" id="KAF5855168.1"/>
    </source>
</evidence>
<name>A0A8H6E1F2_PETAA</name>
<organism evidence="1 2">
    <name type="scientific">Petromyces alliaceus</name>
    <name type="common">Aspergillus alliaceus</name>
    <dbReference type="NCBI Taxonomy" id="209559"/>
    <lineage>
        <taxon>Eukaryota</taxon>
        <taxon>Fungi</taxon>
        <taxon>Dikarya</taxon>
        <taxon>Ascomycota</taxon>
        <taxon>Pezizomycotina</taxon>
        <taxon>Eurotiomycetes</taxon>
        <taxon>Eurotiomycetidae</taxon>
        <taxon>Eurotiales</taxon>
        <taxon>Aspergillaceae</taxon>
        <taxon>Aspergillus</taxon>
        <taxon>Aspergillus subgen. Circumdati</taxon>
    </lineage>
</organism>
<keyword evidence="2" id="KW-1185">Reference proteome</keyword>
<comment type="caution">
    <text evidence="1">The sequence shown here is derived from an EMBL/GenBank/DDBJ whole genome shotgun (WGS) entry which is preliminary data.</text>
</comment>
<dbReference type="Proteomes" id="UP000541154">
    <property type="component" value="Unassembled WGS sequence"/>
</dbReference>
<dbReference type="AlphaFoldDB" id="A0A8H6E1F2"/>
<sequence>MSIVIKLRHGEPDHVLQVKQYQVKVEIHENYTVEPLVAECYPALVATKTTIKKVNQATREYLREEMGPKHLARKWDEVYETGGKIRIRAIYKDHSNNAKAIVWVEEILMDNEEVDDTGLAI</sequence>
<accession>A0A8H6E1F2</accession>
<dbReference type="EMBL" id="SPNV01000488">
    <property type="protein sequence ID" value="KAF5855168.1"/>
    <property type="molecule type" value="Genomic_DNA"/>
</dbReference>
<reference evidence="1 2" key="1">
    <citation type="submission" date="2019-04" db="EMBL/GenBank/DDBJ databases">
        <title>Aspergillus burnettii sp. nov., novel species from soil in southeast Queensland.</title>
        <authorList>
            <person name="Gilchrist C.L.M."/>
            <person name="Pitt J.I."/>
            <person name="Lange L."/>
            <person name="Lacey H.J."/>
            <person name="Vuong D."/>
            <person name="Midgley D.J."/>
            <person name="Greenfield P."/>
            <person name="Bradbury M."/>
            <person name="Lacey E."/>
            <person name="Busk P.K."/>
            <person name="Pilgaard B."/>
            <person name="Chooi Y.H."/>
            <person name="Piggott A.M."/>
        </authorList>
    </citation>
    <scope>NUCLEOTIDE SEQUENCE [LARGE SCALE GENOMIC DNA]</scope>
    <source>
        <strain evidence="1 2">FRR 5400</strain>
    </source>
</reference>
<gene>
    <name evidence="1" type="ORF">ETB97_009768</name>
</gene>
<evidence type="ECO:0000313" key="2">
    <source>
        <dbReference type="Proteomes" id="UP000541154"/>
    </source>
</evidence>
<protein>
    <submittedName>
        <fullName evidence="1">Uncharacterized protein</fullName>
    </submittedName>
</protein>